<dbReference type="Gene3D" id="3.40.50.300">
    <property type="entry name" value="P-loop containing nucleotide triphosphate hydrolases"/>
    <property type="match status" value="1"/>
</dbReference>
<dbReference type="AlphaFoldDB" id="A0A7U9XUW2"/>
<dbReference type="GO" id="GO:0006260">
    <property type="term" value="P:DNA replication"/>
    <property type="evidence" value="ECO:0007669"/>
    <property type="project" value="TreeGrafter"/>
</dbReference>
<gene>
    <name evidence="2" type="primary">dnaI</name>
    <name evidence="2" type="ORF">MPAN_004930</name>
</gene>
<name>A0A7U9XUW2_9MOLU</name>
<dbReference type="InterPro" id="IPR027417">
    <property type="entry name" value="P-loop_NTPase"/>
</dbReference>
<dbReference type="RefSeq" id="WP_176238446.1">
    <property type="nucleotide sequence ID" value="NZ_AP024412.1"/>
</dbReference>
<dbReference type="PANTHER" id="PTHR30050:SF8">
    <property type="entry name" value="PRIMOSOMAL PROTEIN DNAI"/>
    <property type="match status" value="1"/>
</dbReference>
<dbReference type="EMBL" id="AP024412">
    <property type="protein sequence ID" value="BCR35600.1"/>
    <property type="molecule type" value="Genomic_DNA"/>
</dbReference>
<dbReference type="Pfam" id="PF01695">
    <property type="entry name" value="IstB_IS21"/>
    <property type="match status" value="1"/>
</dbReference>
<dbReference type="CDD" id="cd00009">
    <property type="entry name" value="AAA"/>
    <property type="match status" value="1"/>
</dbReference>
<protein>
    <submittedName>
        <fullName evidence="2">Primosomal protein DnaI</fullName>
    </submittedName>
</protein>
<dbReference type="InterPro" id="IPR002611">
    <property type="entry name" value="IstB_ATP-bd"/>
</dbReference>
<dbReference type="KEGG" id="manr:MPAN_004930"/>
<dbReference type="GO" id="GO:0005524">
    <property type="term" value="F:ATP binding"/>
    <property type="evidence" value="ECO:0007669"/>
    <property type="project" value="InterPro"/>
</dbReference>
<keyword evidence="3" id="KW-1185">Reference proteome</keyword>
<proteinExistence type="predicted"/>
<accession>A0A7U9XUW2</accession>
<dbReference type="Proteomes" id="UP000620133">
    <property type="component" value="Chromosome"/>
</dbReference>
<dbReference type="NCBIfam" id="NF006505">
    <property type="entry name" value="PRK08939.1"/>
    <property type="match status" value="1"/>
</dbReference>
<evidence type="ECO:0000259" key="1">
    <source>
        <dbReference type="Pfam" id="PF01695"/>
    </source>
</evidence>
<reference evidence="2" key="1">
    <citation type="submission" date="2021-01" db="EMBL/GenBank/DDBJ databases">
        <title>Draft genome sequence of Acholeplasmataceae bacterium strain Mahy22.</title>
        <authorList>
            <person name="Watanabe M."/>
            <person name="Kojima H."/>
            <person name="Fukui M."/>
        </authorList>
    </citation>
    <scope>NUCLEOTIDE SEQUENCE</scope>
    <source>
        <strain evidence="2">Mahy22</strain>
    </source>
</reference>
<organism evidence="2 3">
    <name type="scientific">Mariniplasma anaerobium</name>
    <dbReference type="NCBI Taxonomy" id="2735436"/>
    <lineage>
        <taxon>Bacteria</taxon>
        <taxon>Bacillati</taxon>
        <taxon>Mycoplasmatota</taxon>
        <taxon>Mollicutes</taxon>
        <taxon>Acholeplasmatales</taxon>
        <taxon>Acholeplasmataceae</taxon>
        <taxon>Mariniplasma</taxon>
    </lineage>
</organism>
<evidence type="ECO:0000313" key="2">
    <source>
        <dbReference type="EMBL" id="BCR35600.1"/>
    </source>
</evidence>
<feature type="domain" description="IstB-like ATP-binding" evidence="1">
    <location>
        <begin position="123"/>
        <end position="230"/>
    </location>
</feature>
<dbReference type="SUPFAM" id="SSF52540">
    <property type="entry name" value="P-loop containing nucleoside triphosphate hydrolases"/>
    <property type="match status" value="1"/>
</dbReference>
<dbReference type="PANTHER" id="PTHR30050">
    <property type="entry name" value="CHROMOSOMAL REPLICATION INITIATOR PROTEIN DNAA"/>
    <property type="match status" value="1"/>
</dbReference>
<sequence>MTIAEMRQFIGKNQETKSLEVLDVDVNKVYQYLVRKKEKPVVDGYEVVLRTEPYIEIVYRPTKEKAFELKKERIRRNLKFYDSEVYIQDASISEFDCFNEERQKAHDLAAQFLENYRKDHYEKGMLIYGRYGTGKSYLLSAIAQELALKNIAVLFVYVPDLIRSIRQGMNDGNLEERINKLKQADILMLDDFGGENMSPWFRDEIIVPVLQYRLSAKLPVFMSSNFSLVQLLEALTLTKDETNRMKAGRLIQRIKDLMHYVKLSEEPFTRDK</sequence>
<evidence type="ECO:0000313" key="3">
    <source>
        <dbReference type="Proteomes" id="UP000620133"/>
    </source>
</evidence>